<gene>
    <name evidence="1" type="ORF">NONO_c28770</name>
</gene>
<evidence type="ECO:0000313" key="1">
    <source>
        <dbReference type="EMBL" id="AHH17667.1"/>
    </source>
</evidence>
<dbReference type="Proteomes" id="UP000019150">
    <property type="component" value="Chromosome"/>
</dbReference>
<protein>
    <submittedName>
        <fullName evidence="1">Uncharacterized protein</fullName>
    </submittedName>
</protein>
<sequence>MFEILRVGAALTLAMTVSNQSDPHRCGNIVRKPLTGSQGRGRYFNRPTLRIAACGSPRRERRKLHNSIQRLDEHSTFIGRSFQYYLIEFDRVGGV</sequence>
<dbReference type="EMBL" id="CP006850">
    <property type="protein sequence ID" value="AHH17667.1"/>
    <property type="molecule type" value="Genomic_DNA"/>
</dbReference>
<evidence type="ECO:0000313" key="2">
    <source>
        <dbReference type="Proteomes" id="UP000019150"/>
    </source>
</evidence>
<keyword evidence="2" id="KW-1185">Reference proteome</keyword>
<dbReference type="HOGENOM" id="CLU_2370024_0_0_11"/>
<reference evidence="1 2" key="1">
    <citation type="journal article" date="2014" name="Appl. Environ. Microbiol.">
        <title>Insights into the Microbial Degradation of Rubber and Gutta-Percha by Analysis of the Complete Genome of Nocardia nova SH22a.</title>
        <authorList>
            <person name="Luo Q."/>
            <person name="Hiessl S."/>
            <person name="Poehlein A."/>
            <person name="Daniel R."/>
            <person name="Steinbuchel A."/>
        </authorList>
    </citation>
    <scope>NUCLEOTIDE SEQUENCE [LARGE SCALE GENOMIC DNA]</scope>
    <source>
        <strain evidence="1">SH22a</strain>
    </source>
</reference>
<accession>W5TEK5</accession>
<name>W5TEK5_9NOCA</name>
<dbReference type="AlphaFoldDB" id="W5TEK5"/>
<organism evidence="1 2">
    <name type="scientific">Nocardia nova SH22a</name>
    <dbReference type="NCBI Taxonomy" id="1415166"/>
    <lineage>
        <taxon>Bacteria</taxon>
        <taxon>Bacillati</taxon>
        <taxon>Actinomycetota</taxon>
        <taxon>Actinomycetes</taxon>
        <taxon>Mycobacteriales</taxon>
        <taxon>Nocardiaceae</taxon>
        <taxon>Nocardia</taxon>
    </lineage>
</organism>
<dbReference type="KEGG" id="nno:NONO_c28770"/>
<proteinExistence type="predicted"/>